<protein>
    <submittedName>
        <fullName evidence="1">Uncharacterized protein</fullName>
    </submittedName>
</protein>
<accession>A0ACB8Q585</accession>
<dbReference type="EMBL" id="MU274101">
    <property type="protein sequence ID" value="KAI0026934.1"/>
    <property type="molecule type" value="Genomic_DNA"/>
</dbReference>
<proteinExistence type="predicted"/>
<keyword evidence="2" id="KW-1185">Reference proteome</keyword>
<dbReference type="Proteomes" id="UP000814128">
    <property type="component" value="Unassembled WGS sequence"/>
</dbReference>
<reference evidence="1" key="1">
    <citation type="submission" date="2021-02" db="EMBL/GenBank/DDBJ databases">
        <authorList>
            <consortium name="DOE Joint Genome Institute"/>
            <person name="Ahrendt S."/>
            <person name="Looney B.P."/>
            <person name="Miyauchi S."/>
            <person name="Morin E."/>
            <person name="Drula E."/>
            <person name="Courty P.E."/>
            <person name="Chicoki N."/>
            <person name="Fauchery L."/>
            <person name="Kohler A."/>
            <person name="Kuo A."/>
            <person name="Labutti K."/>
            <person name="Pangilinan J."/>
            <person name="Lipzen A."/>
            <person name="Riley R."/>
            <person name="Andreopoulos W."/>
            <person name="He G."/>
            <person name="Johnson J."/>
            <person name="Barry K.W."/>
            <person name="Grigoriev I.V."/>
            <person name="Nagy L."/>
            <person name="Hibbett D."/>
            <person name="Henrissat B."/>
            <person name="Matheny P.B."/>
            <person name="Labbe J."/>
            <person name="Martin F."/>
        </authorList>
    </citation>
    <scope>NUCLEOTIDE SEQUENCE</scope>
    <source>
        <strain evidence="1">EC-137</strain>
    </source>
</reference>
<evidence type="ECO:0000313" key="1">
    <source>
        <dbReference type="EMBL" id="KAI0026934.1"/>
    </source>
</evidence>
<comment type="caution">
    <text evidence="1">The sequence shown here is derived from an EMBL/GenBank/DDBJ whole genome shotgun (WGS) entry which is preliminary data.</text>
</comment>
<name>A0ACB8Q585_9AGAM</name>
<reference evidence="1" key="2">
    <citation type="journal article" date="2022" name="New Phytol.">
        <title>Evolutionary transition to the ectomycorrhizal habit in the genomes of a hyperdiverse lineage of mushroom-forming fungi.</title>
        <authorList>
            <person name="Looney B."/>
            <person name="Miyauchi S."/>
            <person name="Morin E."/>
            <person name="Drula E."/>
            <person name="Courty P.E."/>
            <person name="Kohler A."/>
            <person name="Kuo A."/>
            <person name="LaButti K."/>
            <person name="Pangilinan J."/>
            <person name="Lipzen A."/>
            <person name="Riley R."/>
            <person name="Andreopoulos W."/>
            <person name="He G."/>
            <person name="Johnson J."/>
            <person name="Nolan M."/>
            <person name="Tritt A."/>
            <person name="Barry K.W."/>
            <person name="Grigoriev I.V."/>
            <person name="Nagy L.G."/>
            <person name="Hibbett D."/>
            <person name="Henrissat B."/>
            <person name="Matheny P.B."/>
            <person name="Labbe J."/>
            <person name="Martin F.M."/>
        </authorList>
    </citation>
    <scope>NUCLEOTIDE SEQUENCE</scope>
    <source>
        <strain evidence="1">EC-137</strain>
    </source>
</reference>
<sequence length="208" mass="23416">SLQRLATMLHDNPTLHADVGSVMANRVETALSPYFNNPTRFRTAMGNARAVLSGSWVLHLIMTYSPTNTPTWTASDLDVYCHEDGLAIVMACLFEEGYEPDILAADAWHRLSKSSNKGIISRVVKFRHEERGRKIDIVCTRAATPFEVVLDFWTTLVMNAVTVHDLTLLYPDLTLSRQGRQPVSRLNTRGVGHLVSKYIARGFQIWPF</sequence>
<gene>
    <name evidence="1" type="ORF">K488DRAFT_31325</name>
</gene>
<evidence type="ECO:0000313" key="2">
    <source>
        <dbReference type="Proteomes" id="UP000814128"/>
    </source>
</evidence>
<feature type="non-terminal residue" evidence="1">
    <location>
        <position position="208"/>
    </location>
</feature>
<organism evidence="1 2">
    <name type="scientific">Vararia minispora EC-137</name>
    <dbReference type="NCBI Taxonomy" id="1314806"/>
    <lineage>
        <taxon>Eukaryota</taxon>
        <taxon>Fungi</taxon>
        <taxon>Dikarya</taxon>
        <taxon>Basidiomycota</taxon>
        <taxon>Agaricomycotina</taxon>
        <taxon>Agaricomycetes</taxon>
        <taxon>Russulales</taxon>
        <taxon>Lachnocladiaceae</taxon>
        <taxon>Vararia</taxon>
    </lineage>
</organism>
<feature type="non-terminal residue" evidence="1">
    <location>
        <position position="1"/>
    </location>
</feature>